<dbReference type="SUPFAM" id="SSF52540">
    <property type="entry name" value="P-loop containing nucleoside triphosphate hydrolases"/>
    <property type="match status" value="1"/>
</dbReference>
<dbReference type="InterPro" id="IPR007694">
    <property type="entry name" value="DNA_helicase_DnaB-like_C"/>
</dbReference>
<keyword evidence="2" id="KW-0378">Hydrolase</keyword>
<gene>
    <name evidence="2" type="ORF">ACFSM5_18265</name>
</gene>
<keyword evidence="2" id="KW-0547">Nucleotide-binding</keyword>
<dbReference type="Gene3D" id="3.40.50.300">
    <property type="entry name" value="P-loop containing nucleotide triphosphate hydrolases"/>
    <property type="match status" value="1"/>
</dbReference>
<evidence type="ECO:0000313" key="2">
    <source>
        <dbReference type="EMBL" id="MFD2264857.1"/>
    </source>
</evidence>
<name>A0ABW5DUU7_9PROT</name>
<keyword evidence="2" id="KW-0067">ATP-binding</keyword>
<dbReference type="PANTHER" id="PTHR30153:SF2">
    <property type="entry name" value="REPLICATIVE DNA HELICASE"/>
    <property type="match status" value="1"/>
</dbReference>
<feature type="domain" description="SF4 helicase" evidence="1">
    <location>
        <begin position="62"/>
        <end position="114"/>
    </location>
</feature>
<keyword evidence="2" id="KW-0347">Helicase</keyword>
<dbReference type="PANTHER" id="PTHR30153">
    <property type="entry name" value="REPLICATIVE DNA HELICASE DNAB"/>
    <property type="match status" value="1"/>
</dbReference>
<proteinExistence type="predicted"/>
<dbReference type="NCBIfam" id="NF004629">
    <property type="entry name" value="PRK05973.1"/>
    <property type="match status" value="1"/>
</dbReference>
<evidence type="ECO:0000313" key="3">
    <source>
        <dbReference type="Proteomes" id="UP001597295"/>
    </source>
</evidence>
<keyword evidence="3" id="KW-1185">Reference proteome</keyword>
<accession>A0ABW5DUU7</accession>
<sequence length="242" mass="26285">MTLSAPLYQLKRKAKLLAKAEALPLHAALDRIAVQEGFPAWSLLALRATKAATDMPSARLFSRLSPGDMLLIGARPSQGKTLMSLKLAVEAMKAGHRCHFFTLEYTKADVLERFRAIGAGLRPFEELFDFDGSDGISADHIIGKLANAAPGTLVVVDYLQLLDQRRDTPPLSAQVGALAAFAKTSGVIFAFISQIDRSYDSAAKPCPDLSDIRLPNPVDLSLFSKAWFLNKGQVRFQANLSA</sequence>
<dbReference type="Proteomes" id="UP001597295">
    <property type="component" value="Unassembled WGS sequence"/>
</dbReference>
<dbReference type="Pfam" id="PF03796">
    <property type="entry name" value="DnaB_C"/>
    <property type="match status" value="1"/>
</dbReference>
<organism evidence="2 3">
    <name type="scientific">Lacibacterium aquatile</name>
    <dbReference type="NCBI Taxonomy" id="1168082"/>
    <lineage>
        <taxon>Bacteria</taxon>
        <taxon>Pseudomonadati</taxon>
        <taxon>Pseudomonadota</taxon>
        <taxon>Alphaproteobacteria</taxon>
        <taxon>Rhodospirillales</taxon>
        <taxon>Rhodospirillaceae</taxon>
    </lineage>
</organism>
<reference evidence="3" key="1">
    <citation type="journal article" date="2019" name="Int. J. Syst. Evol. Microbiol.">
        <title>The Global Catalogue of Microorganisms (GCM) 10K type strain sequencing project: providing services to taxonomists for standard genome sequencing and annotation.</title>
        <authorList>
            <consortium name="The Broad Institute Genomics Platform"/>
            <consortium name="The Broad Institute Genome Sequencing Center for Infectious Disease"/>
            <person name="Wu L."/>
            <person name="Ma J."/>
        </authorList>
    </citation>
    <scope>NUCLEOTIDE SEQUENCE [LARGE SCALE GENOMIC DNA]</scope>
    <source>
        <strain evidence="3">CGMCC 1.19062</strain>
    </source>
</reference>
<dbReference type="EMBL" id="JBHUIP010000014">
    <property type="protein sequence ID" value="MFD2264857.1"/>
    <property type="molecule type" value="Genomic_DNA"/>
</dbReference>
<evidence type="ECO:0000259" key="1">
    <source>
        <dbReference type="Pfam" id="PF03796"/>
    </source>
</evidence>
<dbReference type="InterPro" id="IPR027417">
    <property type="entry name" value="P-loop_NTPase"/>
</dbReference>
<dbReference type="GO" id="GO:0004386">
    <property type="term" value="F:helicase activity"/>
    <property type="evidence" value="ECO:0007669"/>
    <property type="project" value="UniProtKB-KW"/>
</dbReference>
<comment type="caution">
    <text evidence="2">The sequence shown here is derived from an EMBL/GenBank/DDBJ whole genome shotgun (WGS) entry which is preliminary data.</text>
</comment>
<dbReference type="RefSeq" id="WP_379877992.1">
    <property type="nucleotide sequence ID" value="NZ_JBHUIP010000014.1"/>
</dbReference>
<protein>
    <submittedName>
        <fullName evidence="2">DNA helicase</fullName>
    </submittedName>
</protein>